<dbReference type="GO" id="GO:0005524">
    <property type="term" value="F:ATP binding"/>
    <property type="evidence" value="ECO:0007669"/>
    <property type="project" value="UniProtKB-KW"/>
</dbReference>
<dbReference type="PROSITE" id="PS50011">
    <property type="entry name" value="PROTEIN_KINASE_DOM"/>
    <property type="match status" value="1"/>
</dbReference>
<comment type="catalytic activity">
    <reaction evidence="7">
        <text>L-threonyl-[protein] + ATP = O-phospho-L-threonyl-[protein] + ADP + H(+)</text>
        <dbReference type="Rhea" id="RHEA:46608"/>
        <dbReference type="Rhea" id="RHEA-COMP:11060"/>
        <dbReference type="Rhea" id="RHEA-COMP:11605"/>
        <dbReference type="ChEBI" id="CHEBI:15378"/>
        <dbReference type="ChEBI" id="CHEBI:30013"/>
        <dbReference type="ChEBI" id="CHEBI:30616"/>
        <dbReference type="ChEBI" id="CHEBI:61977"/>
        <dbReference type="ChEBI" id="CHEBI:456216"/>
        <dbReference type="EC" id="2.7.11.1"/>
    </reaction>
</comment>
<comment type="caution">
    <text evidence="10">The sequence shown here is derived from an EMBL/GenBank/DDBJ whole genome shotgun (WGS) entry which is preliminary data.</text>
</comment>
<evidence type="ECO:0000256" key="8">
    <source>
        <dbReference type="ARBA" id="ARBA00048679"/>
    </source>
</evidence>
<keyword evidence="4" id="KW-0547">Nucleotide-binding</keyword>
<sequence length="385" mass="44664">MSKHTLKPSELKAFLKFEGRSHYQLKHFIDIGNFTSAVILEDIFTKNEKVGKIVKAENEGEFFHWPKFRHENLIALLDIVPLDYQKAIFIFTFHEKNLRNIIKDTSFLQHPKCFDRKKSYSRDVLNGLEYLHENSLCLLNVNDQNISICSETDKAIISDFSCVRSAKFIAKSDCLMMPTIVIPPEFSRTVEDYAFECKPIDMWCCGIMFLQMFTMHALPWCPLGINLFEGLDMELLKQTNIGSQLQNNTATSLKEFLELFLQNDPQLRVSATAALVSPFFQKSETRLDNEARVFWKACELAEIMPDDQLKRAGIYQSKTNDAFGDILFERKFQTIPSKIILDKDKFLGIHLRNVKSNPELCMNKYSDEVEEEYDLHKGIKLHNPF</sequence>
<evidence type="ECO:0000256" key="5">
    <source>
        <dbReference type="ARBA" id="ARBA00022777"/>
    </source>
</evidence>
<dbReference type="EC" id="2.7.11.1" evidence="1"/>
<dbReference type="Proteomes" id="UP000887116">
    <property type="component" value="Unassembled WGS sequence"/>
</dbReference>
<protein>
    <recommendedName>
        <fullName evidence="1">non-specific serine/threonine protein kinase</fullName>
        <ecNumber evidence="1">2.7.11.1</ecNumber>
    </recommendedName>
</protein>
<dbReference type="InterPro" id="IPR053235">
    <property type="entry name" value="Ser_Thr_kinase"/>
</dbReference>
<dbReference type="SUPFAM" id="SSF56112">
    <property type="entry name" value="Protein kinase-like (PK-like)"/>
    <property type="match status" value="1"/>
</dbReference>
<keyword evidence="2" id="KW-0723">Serine/threonine-protein kinase</keyword>
<dbReference type="Gene3D" id="1.10.510.10">
    <property type="entry name" value="Transferase(Phosphotransferase) domain 1"/>
    <property type="match status" value="1"/>
</dbReference>
<dbReference type="InterPro" id="IPR000719">
    <property type="entry name" value="Prot_kinase_dom"/>
</dbReference>
<evidence type="ECO:0000256" key="2">
    <source>
        <dbReference type="ARBA" id="ARBA00022527"/>
    </source>
</evidence>
<evidence type="ECO:0000256" key="3">
    <source>
        <dbReference type="ARBA" id="ARBA00022679"/>
    </source>
</evidence>
<dbReference type="PANTHER" id="PTHR24361:SF433">
    <property type="entry name" value="PROTEIN KINASE DOMAIN-CONTAINING PROTEIN"/>
    <property type="match status" value="1"/>
</dbReference>
<dbReference type="OrthoDB" id="6437208at2759"/>
<gene>
    <name evidence="10" type="primary">AVEN_93037_1</name>
    <name evidence="10" type="ORF">TNCT_441351</name>
</gene>
<evidence type="ECO:0000313" key="11">
    <source>
        <dbReference type="Proteomes" id="UP000887116"/>
    </source>
</evidence>
<evidence type="ECO:0000259" key="9">
    <source>
        <dbReference type="PROSITE" id="PS50011"/>
    </source>
</evidence>
<name>A0A8X6FK48_TRICU</name>
<dbReference type="PANTHER" id="PTHR24361">
    <property type="entry name" value="MITOGEN-ACTIVATED KINASE KINASE KINASE"/>
    <property type="match status" value="1"/>
</dbReference>
<keyword evidence="6" id="KW-0067">ATP-binding</keyword>
<dbReference type="GO" id="GO:0005737">
    <property type="term" value="C:cytoplasm"/>
    <property type="evidence" value="ECO:0007669"/>
    <property type="project" value="TreeGrafter"/>
</dbReference>
<feature type="domain" description="Protein kinase" evidence="9">
    <location>
        <begin position="23"/>
        <end position="280"/>
    </location>
</feature>
<evidence type="ECO:0000313" key="10">
    <source>
        <dbReference type="EMBL" id="GFQ81852.1"/>
    </source>
</evidence>
<dbReference type="GO" id="GO:0004674">
    <property type="term" value="F:protein serine/threonine kinase activity"/>
    <property type="evidence" value="ECO:0007669"/>
    <property type="project" value="UniProtKB-KW"/>
</dbReference>
<dbReference type="Pfam" id="PF00069">
    <property type="entry name" value="Pkinase"/>
    <property type="match status" value="1"/>
</dbReference>
<evidence type="ECO:0000256" key="1">
    <source>
        <dbReference type="ARBA" id="ARBA00012513"/>
    </source>
</evidence>
<accession>A0A8X6FK48</accession>
<evidence type="ECO:0000256" key="4">
    <source>
        <dbReference type="ARBA" id="ARBA00022741"/>
    </source>
</evidence>
<proteinExistence type="predicted"/>
<organism evidence="10 11">
    <name type="scientific">Trichonephila clavata</name>
    <name type="common">Joro spider</name>
    <name type="synonym">Nephila clavata</name>
    <dbReference type="NCBI Taxonomy" id="2740835"/>
    <lineage>
        <taxon>Eukaryota</taxon>
        <taxon>Metazoa</taxon>
        <taxon>Ecdysozoa</taxon>
        <taxon>Arthropoda</taxon>
        <taxon>Chelicerata</taxon>
        <taxon>Arachnida</taxon>
        <taxon>Araneae</taxon>
        <taxon>Araneomorphae</taxon>
        <taxon>Entelegynae</taxon>
        <taxon>Araneoidea</taxon>
        <taxon>Nephilidae</taxon>
        <taxon>Trichonephila</taxon>
    </lineage>
</organism>
<dbReference type="AlphaFoldDB" id="A0A8X6FK48"/>
<dbReference type="EMBL" id="BMAO01012501">
    <property type="protein sequence ID" value="GFQ81852.1"/>
    <property type="molecule type" value="Genomic_DNA"/>
</dbReference>
<dbReference type="SMART" id="SM00220">
    <property type="entry name" value="S_TKc"/>
    <property type="match status" value="1"/>
</dbReference>
<comment type="catalytic activity">
    <reaction evidence="8">
        <text>L-seryl-[protein] + ATP = O-phospho-L-seryl-[protein] + ADP + H(+)</text>
        <dbReference type="Rhea" id="RHEA:17989"/>
        <dbReference type="Rhea" id="RHEA-COMP:9863"/>
        <dbReference type="Rhea" id="RHEA-COMP:11604"/>
        <dbReference type="ChEBI" id="CHEBI:15378"/>
        <dbReference type="ChEBI" id="CHEBI:29999"/>
        <dbReference type="ChEBI" id="CHEBI:30616"/>
        <dbReference type="ChEBI" id="CHEBI:83421"/>
        <dbReference type="ChEBI" id="CHEBI:456216"/>
        <dbReference type="EC" id="2.7.11.1"/>
    </reaction>
</comment>
<reference evidence="10" key="1">
    <citation type="submission" date="2020-07" db="EMBL/GenBank/DDBJ databases">
        <title>Multicomponent nature underlies the extraordinary mechanical properties of spider dragline silk.</title>
        <authorList>
            <person name="Kono N."/>
            <person name="Nakamura H."/>
            <person name="Mori M."/>
            <person name="Yoshida Y."/>
            <person name="Ohtoshi R."/>
            <person name="Malay A.D."/>
            <person name="Moran D.A.P."/>
            <person name="Tomita M."/>
            <person name="Numata K."/>
            <person name="Arakawa K."/>
        </authorList>
    </citation>
    <scope>NUCLEOTIDE SEQUENCE</scope>
</reference>
<evidence type="ECO:0000256" key="7">
    <source>
        <dbReference type="ARBA" id="ARBA00047899"/>
    </source>
</evidence>
<keyword evidence="5 10" id="KW-0418">Kinase</keyword>
<keyword evidence="11" id="KW-1185">Reference proteome</keyword>
<evidence type="ECO:0000256" key="6">
    <source>
        <dbReference type="ARBA" id="ARBA00022840"/>
    </source>
</evidence>
<dbReference type="InterPro" id="IPR011009">
    <property type="entry name" value="Kinase-like_dom_sf"/>
</dbReference>
<keyword evidence="3" id="KW-0808">Transferase</keyword>